<accession>A0ABQ9U5E0</accession>
<feature type="region of interest" description="Disordered" evidence="1">
    <location>
        <begin position="50"/>
        <end position="73"/>
    </location>
</feature>
<name>A0ABQ9U5E0_SAGOE</name>
<evidence type="ECO:0000256" key="1">
    <source>
        <dbReference type="SAM" id="MobiDB-lite"/>
    </source>
</evidence>
<evidence type="ECO:0000313" key="3">
    <source>
        <dbReference type="Proteomes" id="UP001266305"/>
    </source>
</evidence>
<feature type="non-terminal residue" evidence="2">
    <location>
        <position position="1"/>
    </location>
</feature>
<dbReference type="Proteomes" id="UP001266305">
    <property type="component" value="Unassembled WGS sequence"/>
</dbReference>
<sequence>WMMLTMTVVNRRRETLLGSCCRAQMSEVRRISQLWLRRLEERKVWDTVQEETGLGQGVRNGEAGATGTEGSGS</sequence>
<gene>
    <name evidence="2" type="ORF">P7K49_028517</name>
</gene>
<protein>
    <submittedName>
        <fullName evidence="2">Uncharacterized protein</fullName>
    </submittedName>
</protein>
<dbReference type="EMBL" id="JASSZA010000015">
    <property type="protein sequence ID" value="KAK2091989.1"/>
    <property type="molecule type" value="Genomic_DNA"/>
</dbReference>
<reference evidence="2 3" key="1">
    <citation type="submission" date="2023-05" db="EMBL/GenBank/DDBJ databases">
        <title>B98-5 Cell Line De Novo Hybrid Assembly: An Optical Mapping Approach.</title>
        <authorList>
            <person name="Kananen K."/>
            <person name="Auerbach J.A."/>
            <person name="Kautto E."/>
            <person name="Blachly J.S."/>
        </authorList>
    </citation>
    <scope>NUCLEOTIDE SEQUENCE [LARGE SCALE GENOMIC DNA]</scope>
    <source>
        <strain evidence="2">B95-8</strain>
        <tissue evidence="2">Cell line</tissue>
    </source>
</reference>
<comment type="caution">
    <text evidence="2">The sequence shown here is derived from an EMBL/GenBank/DDBJ whole genome shotgun (WGS) entry which is preliminary data.</text>
</comment>
<keyword evidence="3" id="KW-1185">Reference proteome</keyword>
<proteinExistence type="predicted"/>
<organism evidence="2 3">
    <name type="scientific">Saguinus oedipus</name>
    <name type="common">Cotton-top tamarin</name>
    <name type="synonym">Oedipomidas oedipus</name>
    <dbReference type="NCBI Taxonomy" id="9490"/>
    <lineage>
        <taxon>Eukaryota</taxon>
        <taxon>Metazoa</taxon>
        <taxon>Chordata</taxon>
        <taxon>Craniata</taxon>
        <taxon>Vertebrata</taxon>
        <taxon>Euteleostomi</taxon>
        <taxon>Mammalia</taxon>
        <taxon>Eutheria</taxon>
        <taxon>Euarchontoglires</taxon>
        <taxon>Primates</taxon>
        <taxon>Haplorrhini</taxon>
        <taxon>Platyrrhini</taxon>
        <taxon>Cebidae</taxon>
        <taxon>Callitrichinae</taxon>
        <taxon>Saguinus</taxon>
    </lineage>
</organism>
<evidence type="ECO:0000313" key="2">
    <source>
        <dbReference type="EMBL" id="KAK2091989.1"/>
    </source>
</evidence>